<dbReference type="Pfam" id="PF03193">
    <property type="entry name" value="RsgA_GTPase"/>
    <property type="match status" value="1"/>
</dbReference>
<keyword evidence="3" id="KW-1185">Reference proteome</keyword>
<proteinExistence type="predicted"/>
<dbReference type="PROSITE" id="PS50936">
    <property type="entry name" value="ENGC_GTPASE"/>
    <property type="match status" value="1"/>
</dbReference>
<dbReference type="Gene3D" id="3.40.50.300">
    <property type="entry name" value="P-loop containing nucleotide triphosphate hydrolases"/>
    <property type="match status" value="1"/>
</dbReference>
<dbReference type="SUPFAM" id="SSF52540">
    <property type="entry name" value="P-loop containing nucleoside triphosphate hydrolases"/>
    <property type="match status" value="1"/>
</dbReference>
<dbReference type="EMBL" id="JAVRFD010000237">
    <property type="protein sequence ID" value="MDT0550551.1"/>
    <property type="molecule type" value="Genomic_DNA"/>
</dbReference>
<dbReference type="PANTHER" id="PTHR32120:SF11">
    <property type="entry name" value="SMALL RIBOSOMAL SUBUNIT BIOGENESIS GTPASE RSGA 1, MITOCHONDRIAL-RELATED"/>
    <property type="match status" value="1"/>
</dbReference>
<dbReference type="RefSeq" id="WP_311731067.1">
    <property type="nucleotide sequence ID" value="NZ_JAVRFD010000237.1"/>
</dbReference>
<accession>A0ABU2XXC2</accession>
<evidence type="ECO:0000313" key="2">
    <source>
        <dbReference type="EMBL" id="MDT0550551.1"/>
    </source>
</evidence>
<dbReference type="InterPro" id="IPR004881">
    <property type="entry name" value="Ribosome_biogen_GTPase_RsgA"/>
</dbReference>
<dbReference type="InterPro" id="IPR010914">
    <property type="entry name" value="RsgA_GTPase_dom"/>
</dbReference>
<protein>
    <submittedName>
        <fullName evidence="2">GTPase RsgA</fullName>
    </submittedName>
</protein>
<evidence type="ECO:0000259" key="1">
    <source>
        <dbReference type="PROSITE" id="PS50936"/>
    </source>
</evidence>
<feature type="non-terminal residue" evidence="2">
    <location>
        <position position="1"/>
    </location>
</feature>
<sequence>GKVTAFVGHSGVGKTTLVNALVPKDRRRTTGIVNAVTGRGRHTTTSALALPLPDGRGWVVDTPGVRSFGLHHVDPSRVIHAFPDLEPGTEECPRGCTHDENQPECALDAWVAGGHADPARLDSLRRLLATRERREGD</sequence>
<dbReference type="Gene3D" id="1.10.40.50">
    <property type="entry name" value="Probable gtpase engc, domain 3"/>
    <property type="match status" value="1"/>
</dbReference>
<dbReference type="PANTHER" id="PTHR32120">
    <property type="entry name" value="SMALL RIBOSOMAL SUBUNIT BIOGENESIS GTPASE RSGA"/>
    <property type="match status" value="1"/>
</dbReference>
<feature type="domain" description="EngC GTPase" evidence="1">
    <location>
        <begin position="1"/>
        <end position="66"/>
    </location>
</feature>
<dbReference type="InterPro" id="IPR027417">
    <property type="entry name" value="P-loop_NTPase"/>
</dbReference>
<evidence type="ECO:0000313" key="3">
    <source>
        <dbReference type="Proteomes" id="UP001180754"/>
    </source>
</evidence>
<comment type="caution">
    <text evidence="2">The sequence shown here is derived from an EMBL/GenBank/DDBJ whole genome shotgun (WGS) entry which is preliminary data.</text>
</comment>
<organism evidence="2 3">
    <name type="scientific">Streptomyces lonegramiae</name>
    <dbReference type="NCBI Taxonomy" id="3075524"/>
    <lineage>
        <taxon>Bacteria</taxon>
        <taxon>Bacillati</taxon>
        <taxon>Actinomycetota</taxon>
        <taxon>Actinomycetes</taxon>
        <taxon>Kitasatosporales</taxon>
        <taxon>Streptomycetaceae</taxon>
        <taxon>Streptomyces</taxon>
    </lineage>
</organism>
<name>A0ABU2XXC2_9ACTN</name>
<dbReference type="Proteomes" id="UP001180754">
    <property type="component" value="Unassembled WGS sequence"/>
</dbReference>
<reference evidence="2" key="1">
    <citation type="submission" date="2024-05" db="EMBL/GenBank/DDBJ databases">
        <title>30 novel species of actinomycetes from the DSMZ collection.</title>
        <authorList>
            <person name="Nouioui I."/>
        </authorList>
    </citation>
    <scope>NUCLEOTIDE SEQUENCE</scope>
    <source>
        <strain evidence="2">DSM 41529</strain>
    </source>
</reference>
<gene>
    <name evidence="2" type="primary">rsgA</name>
    <name evidence="2" type="ORF">RND15_49185</name>
</gene>